<sequence>MILKFGQGAASPGAQTATPNDVDAATRLKFGAAAGAEAETTRPGARDVSLVDTTAAEMVKFGSAGVVASSYDEENVARGGMMHSDDESRSYSEDEEGVEMQHHDDHDECDEDEERPEVDTRRSKRDSKNHVEDENGADAGYGVYAEADTVEDGIAVDRAAGKTENSGWRSLFMLCSCVSIAIIIGLGAALGSAKGKSSQSELTLPSPQEAVTKKPTDSPSVAPTTSPEDFTFCYEGDESLVLDDARYSSLRSELVSSGVSTGNDFATNMSYQRKSLCWLAYGDRLNVAVSDPFIEQRYILATIYYGLNEPQSLIEQGWLSGKSECQWMPLVECDARTLSTVTRLDLHGHDFVSPLPKEMNNLKEMTYLDLSMNALSEDIMNTVGTWVHLEKLILSSNMFTSIPTNLDSLPSLTYLDMSVNEMEGTIPESLASLSGLTFLDISTNEFSQTIPTFFGDFTSLESLYLHGNDLTGAMPSEICSLRDFELENLSVDCRPPGPEVSCTPDCCTTCNFYDTDKNPFSGGR</sequence>
<dbReference type="InterPro" id="IPR052595">
    <property type="entry name" value="LRRC69/RLP"/>
</dbReference>
<dbReference type="KEGG" id="tps:THAPSDRAFT_268509"/>
<evidence type="ECO:0008006" key="5">
    <source>
        <dbReference type="Google" id="ProtNLM"/>
    </source>
</evidence>
<dbReference type="EMBL" id="CM000640">
    <property type="protein sequence ID" value="EED93851.1"/>
    <property type="molecule type" value="Genomic_DNA"/>
</dbReference>
<feature type="region of interest" description="Disordered" evidence="2">
    <location>
        <begin position="1"/>
        <end position="22"/>
    </location>
</feature>
<evidence type="ECO:0000313" key="3">
    <source>
        <dbReference type="EMBL" id="EED93851.1"/>
    </source>
</evidence>
<feature type="compositionally biased region" description="Basic and acidic residues" evidence="2">
    <location>
        <begin position="83"/>
        <end position="92"/>
    </location>
</feature>
<dbReference type="RefSeq" id="XP_002288415.1">
    <property type="nucleotide sequence ID" value="XM_002288379.1"/>
</dbReference>
<dbReference type="PROSITE" id="PS51450">
    <property type="entry name" value="LRR"/>
    <property type="match status" value="1"/>
</dbReference>
<dbReference type="InParanoid" id="B8BY99"/>
<evidence type="ECO:0000256" key="2">
    <source>
        <dbReference type="SAM" id="MobiDB-lite"/>
    </source>
</evidence>
<dbReference type="Pfam" id="PF00560">
    <property type="entry name" value="LRR_1"/>
    <property type="match status" value="3"/>
</dbReference>
<organism evidence="3 4">
    <name type="scientific">Thalassiosira pseudonana</name>
    <name type="common">Marine diatom</name>
    <name type="synonym">Cyclotella nana</name>
    <dbReference type="NCBI Taxonomy" id="35128"/>
    <lineage>
        <taxon>Eukaryota</taxon>
        <taxon>Sar</taxon>
        <taxon>Stramenopiles</taxon>
        <taxon>Ochrophyta</taxon>
        <taxon>Bacillariophyta</taxon>
        <taxon>Coscinodiscophyceae</taxon>
        <taxon>Thalassiosirophycidae</taxon>
        <taxon>Thalassiosirales</taxon>
        <taxon>Thalassiosiraceae</taxon>
        <taxon>Thalassiosira</taxon>
    </lineage>
</organism>
<dbReference type="AlphaFoldDB" id="B8BY99"/>
<dbReference type="Gene3D" id="3.80.10.10">
    <property type="entry name" value="Ribonuclease Inhibitor"/>
    <property type="match status" value="2"/>
</dbReference>
<reference evidence="3 4" key="2">
    <citation type="journal article" date="2008" name="Nature">
        <title>The Phaeodactylum genome reveals the evolutionary history of diatom genomes.</title>
        <authorList>
            <person name="Bowler C."/>
            <person name="Allen A.E."/>
            <person name="Badger J.H."/>
            <person name="Grimwood J."/>
            <person name="Jabbari K."/>
            <person name="Kuo A."/>
            <person name="Maheswari U."/>
            <person name="Martens C."/>
            <person name="Maumus F."/>
            <person name="Otillar R.P."/>
            <person name="Rayko E."/>
            <person name="Salamov A."/>
            <person name="Vandepoele K."/>
            <person name="Beszteri B."/>
            <person name="Gruber A."/>
            <person name="Heijde M."/>
            <person name="Katinka M."/>
            <person name="Mock T."/>
            <person name="Valentin K."/>
            <person name="Verret F."/>
            <person name="Berges J.A."/>
            <person name="Brownlee C."/>
            <person name="Cadoret J.P."/>
            <person name="Chiovitti A."/>
            <person name="Choi C.J."/>
            <person name="Coesel S."/>
            <person name="De Martino A."/>
            <person name="Detter J.C."/>
            <person name="Durkin C."/>
            <person name="Falciatore A."/>
            <person name="Fournet J."/>
            <person name="Haruta M."/>
            <person name="Huysman M.J."/>
            <person name="Jenkins B.D."/>
            <person name="Jiroutova K."/>
            <person name="Jorgensen R.E."/>
            <person name="Joubert Y."/>
            <person name="Kaplan A."/>
            <person name="Kroger N."/>
            <person name="Kroth P.G."/>
            <person name="La Roche J."/>
            <person name="Lindquist E."/>
            <person name="Lommer M."/>
            <person name="Martin-Jezequel V."/>
            <person name="Lopez P.J."/>
            <person name="Lucas S."/>
            <person name="Mangogna M."/>
            <person name="McGinnis K."/>
            <person name="Medlin L.K."/>
            <person name="Montsant A."/>
            <person name="Oudot-Le Secq M.P."/>
            <person name="Napoli C."/>
            <person name="Obornik M."/>
            <person name="Parker M.S."/>
            <person name="Petit J.L."/>
            <person name="Porcel B.M."/>
            <person name="Poulsen N."/>
            <person name="Robison M."/>
            <person name="Rychlewski L."/>
            <person name="Rynearson T.A."/>
            <person name="Schmutz J."/>
            <person name="Shapiro H."/>
            <person name="Siaut M."/>
            <person name="Stanley M."/>
            <person name="Sussman M.R."/>
            <person name="Taylor A.R."/>
            <person name="Vardi A."/>
            <person name="von Dassow P."/>
            <person name="Vyverman W."/>
            <person name="Willis A."/>
            <person name="Wyrwicz L.S."/>
            <person name="Rokhsar D.S."/>
            <person name="Weissenbach J."/>
            <person name="Armbrust E.V."/>
            <person name="Green B.R."/>
            <person name="Van de Peer Y."/>
            <person name="Grigoriev I.V."/>
        </authorList>
    </citation>
    <scope>NUCLEOTIDE SEQUENCE [LARGE SCALE GENOMIC DNA]</scope>
    <source>
        <strain evidence="3 4">CCMP1335</strain>
    </source>
</reference>
<keyword evidence="1" id="KW-0677">Repeat</keyword>
<dbReference type="HOGENOM" id="CLU_520260_0_0_1"/>
<dbReference type="PaxDb" id="35128-Thaps268509"/>
<dbReference type="SUPFAM" id="SSF52058">
    <property type="entry name" value="L domain-like"/>
    <property type="match status" value="1"/>
</dbReference>
<reference evidence="3 4" key="1">
    <citation type="journal article" date="2004" name="Science">
        <title>The genome of the diatom Thalassiosira pseudonana: ecology, evolution, and metabolism.</title>
        <authorList>
            <person name="Armbrust E.V."/>
            <person name="Berges J.A."/>
            <person name="Bowler C."/>
            <person name="Green B.R."/>
            <person name="Martinez D."/>
            <person name="Putnam N.H."/>
            <person name="Zhou S."/>
            <person name="Allen A.E."/>
            <person name="Apt K.E."/>
            <person name="Bechner M."/>
            <person name="Brzezinski M.A."/>
            <person name="Chaal B.K."/>
            <person name="Chiovitti A."/>
            <person name="Davis A.K."/>
            <person name="Demarest M.S."/>
            <person name="Detter J.C."/>
            <person name="Glavina T."/>
            <person name="Goodstein D."/>
            <person name="Hadi M.Z."/>
            <person name="Hellsten U."/>
            <person name="Hildebrand M."/>
            <person name="Jenkins B.D."/>
            <person name="Jurka J."/>
            <person name="Kapitonov V.V."/>
            <person name="Kroger N."/>
            <person name="Lau W.W."/>
            <person name="Lane T.W."/>
            <person name="Larimer F.W."/>
            <person name="Lippmeier J.C."/>
            <person name="Lucas S."/>
            <person name="Medina M."/>
            <person name="Montsant A."/>
            <person name="Obornik M."/>
            <person name="Parker M.S."/>
            <person name="Palenik B."/>
            <person name="Pazour G.J."/>
            <person name="Richardson P.M."/>
            <person name="Rynearson T.A."/>
            <person name="Saito M.A."/>
            <person name="Schwartz D.C."/>
            <person name="Thamatrakoln K."/>
            <person name="Valentin K."/>
            <person name="Vardi A."/>
            <person name="Wilkerson F.P."/>
            <person name="Rokhsar D.S."/>
        </authorList>
    </citation>
    <scope>NUCLEOTIDE SEQUENCE [LARGE SCALE GENOMIC DNA]</scope>
    <source>
        <strain evidence="3 4">CCMP1335</strain>
    </source>
</reference>
<feature type="region of interest" description="Disordered" evidence="2">
    <location>
        <begin position="197"/>
        <end position="229"/>
    </location>
</feature>
<dbReference type="STRING" id="35128.B8BY99"/>
<dbReference type="eggNOG" id="KOG0619">
    <property type="taxonomic scope" value="Eukaryota"/>
</dbReference>
<feature type="compositionally biased region" description="Acidic residues" evidence="2">
    <location>
        <begin position="107"/>
        <end position="116"/>
    </location>
</feature>
<accession>B8BY99</accession>
<dbReference type="GO" id="GO:0038023">
    <property type="term" value="F:signaling receptor activity"/>
    <property type="evidence" value="ECO:0000318"/>
    <property type="project" value="GO_Central"/>
</dbReference>
<proteinExistence type="predicted"/>
<evidence type="ECO:0000256" key="1">
    <source>
        <dbReference type="ARBA" id="ARBA00022737"/>
    </source>
</evidence>
<dbReference type="FunFam" id="3.80.10.10:FF:000383">
    <property type="entry name" value="Leucine-rich repeat receptor protein kinase EMS1"/>
    <property type="match status" value="1"/>
</dbReference>
<feature type="region of interest" description="Disordered" evidence="2">
    <location>
        <begin position="77"/>
        <end position="142"/>
    </location>
</feature>
<dbReference type="GeneID" id="7451272"/>
<keyword evidence="4" id="KW-1185">Reference proteome</keyword>
<feature type="compositionally biased region" description="Basic and acidic residues" evidence="2">
    <location>
        <begin position="117"/>
        <end position="133"/>
    </location>
</feature>
<name>B8BY99_THAPS</name>
<dbReference type="InterPro" id="IPR032675">
    <property type="entry name" value="LRR_dom_sf"/>
</dbReference>
<dbReference type="PANTHER" id="PTHR48057">
    <property type="entry name" value="LEUCINE-RICH REPEAT SERINE/THREONINE-PROTEIN KINASE 1"/>
    <property type="match status" value="1"/>
</dbReference>
<protein>
    <recommendedName>
        <fullName evidence="5">L domain-like protein</fullName>
    </recommendedName>
</protein>
<feature type="compositionally biased region" description="Polar residues" evidence="2">
    <location>
        <begin position="217"/>
        <end position="228"/>
    </location>
</feature>
<dbReference type="Proteomes" id="UP000001449">
    <property type="component" value="Chromosome 3"/>
</dbReference>
<dbReference type="OMA" id="CYEGDES"/>
<gene>
    <name evidence="3" type="ORF">THAPSDRAFT_268509</name>
</gene>
<dbReference type="GO" id="GO:0005886">
    <property type="term" value="C:plasma membrane"/>
    <property type="evidence" value="ECO:0000318"/>
    <property type="project" value="GO_Central"/>
</dbReference>
<evidence type="ECO:0000313" key="4">
    <source>
        <dbReference type="Proteomes" id="UP000001449"/>
    </source>
</evidence>
<dbReference type="InterPro" id="IPR001611">
    <property type="entry name" value="Leu-rich_rpt"/>
</dbReference>
<dbReference type="PANTHER" id="PTHR48057:SF17">
    <property type="entry name" value="LRR RECEPTOR-LIKE SERINE_THREONINE-PROTEIN KINASE FLS2"/>
    <property type="match status" value="1"/>
</dbReference>